<dbReference type="EMBL" id="PDXA01000012">
    <property type="protein sequence ID" value="RYN53339.1"/>
    <property type="molecule type" value="Genomic_DNA"/>
</dbReference>
<feature type="region of interest" description="Disordered" evidence="1">
    <location>
        <begin position="104"/>
        <end position="123"/>
    </location>
</feature>
<accession>A0A4Q4MMQ3</accession>
<keyword evidence="2" id="KW-0732">Signal</keyword>
<evidence type="ECO:0000256" key="1">
    <source>
        <dbReference type="SAM" id="MobiDB-lite"/>
    </source>
</evidence>
<dbReference type="AlphaFoldDB" id="A0A4Q4MMQ3"/>
<reference evidence="4" key="1">
    <citation type="journal article" date="2019" name="bioRxiv">
        <title>Genomics, evolutionary history and diagnostics of the Alternaria alternata species group including apple and Asian pear pathotypes.</title>
        <authorList>
            <person name="Armitage A.D."/>
            <person name="Cockerton H.M."/>
            <person name="Sreenivasaprasad S."/>
            <person name="Woodhall J.W."/>
            <person name="Lane C.R."/>
            <person name="Harrison R.J."/>
            <person name="Clarkson J.P."/>
        </authorList>
    </citation>
    <scope>NUCLEOTIDE SEQUENCE [LARGE SCALE GENOMIC DNA]</scope>
    <source>
        <strain evidence="4">FERA 1082</strain>
    </source>
</reference>
<gene>
    <name evidence="3" type="ORF">AA0114_g4458</name>
</gene>
<evidence type="ECO:0000313" key="4">
    <source>
        <dbReference type="Proteomes" id="UP000292402"/>
    </source>
</evidence>
<sequence length="361" mass="40706">MGAIISLPFTILNLLLPFTRSGTPLSQDLLHTAVLCGTLYFAPQIGEWYNAQRQAAEAGSGQREDNEDAHRAVEPAVRNQEDAQEQDQGEQLPLDERLVLQDDGTEAARPPRAPTPPPHQAHVEDLPELHHPQRHNHEEREVQLPDDAFAPGPANPPPQQNANRPPPTQRVVGTKKAKSLARRDQQRAYNEWLRSEAEMRRLQEAEGREEREAASAAEKARRAAVEEEIRERARQEREERKAEEKREAELEAARRERVVAFVREKMRQKGAVDLVDAAWNEGKDRLWVERLIKASGLMQQLQKEGGHIMITGQDWLVRIDSDVMEKAYAEAEQLGERSGGKVSFEEFGGIVERAVLGRAAA</sequence>
<feature type="region of interest" description="Disordered" evidence="1">
    <location>
        <begin position="56"/>
        <end position="94"/>
    </location>
</feature>
<feature type="compositionally biased region" description="Pro residues" evidence="1">
    <location>
        <begin position="153"/>
        <end position="168"/>
    </location>
</feature>
<proteinExistence type="predicted"/>
<feature type="chain" id="PRO_5020697062" evidence="2">
    <location>
        <begin position="22"/>
        <end position="361"/>
    </location>
</feature>
<feature type="signal peptide" evidence="2">
    <location>
        <begin position="1"/>
        <end position="21"/>
    </location>
</feature>
<name>A0A4Q4MMQ3_9PLEO</name>
<evidence type="ECO:0000313" key="3">
    <source>
        <dbReference type="EMBL" id="RYN53339.1"/>
    </source>
</evidence>
<feature type="region of interest" description="Disordered" evidence="1">
    <location>
        <begin position="146"/>
        <end position="188"/>
    </location>
</feature>
<protein>
    <submittedName>
        <fullName evidence="3">Uncharacterized protein</fullName>
    </submittedName>
</protein>
<comment type="caution">
    <text evidence="3">The sequence shown here is derived from an EMBL/GenBank/DDBJ whole genome shotgun (WGS) entry which is preliminary data.</text>
</comment>
<feature type="compositionally biased region" description="Basic and acidic residues" evidence="1">
    <location>
        <begin position="62"/>
        <end position="73"/>
    </location>
</feature>
<dbReference type="Proteomes" id="UP000292402">
    <property type="component" value="Unassembled WGS sequence"/>
</dbReference>
<evidence type="ECO:0000256" key="2">
    <source>
        <dbReference type="SAM" id="SignalP"/>
    </source>
</evidence>
<organism evidence="3 4">
    <name type="scientific">Alternaria tenuissima</name>
    <dbReference type="NCBI Taxonomy" id="119927"/>
    <lineage>
        <taxon>Eukaryota</taxon>
        <taxon>Fungi</taxon>
        <taxon>Dikarya</taxon>
        <taxon>Ascomycota</taxon>
        <taxon>Pezizomycotina</taxon>
        <taxon>Dothideomycetes</taxon>
        <taxon>Pleosporomycetidae</taxon>
        <taxon>Pleosporales</taxon>
        <taxon>Pleosporineae</taxon>
        <taxon>Pleosporaceae</taxon>
        <taxon>Alternaria</taxon>
        <taxon>Alternaria sect. Alternaria</taxon>
        <taxon>Alternaria alternata complex</taxon>
    </lineage>
</organism>
<feature type="region of interest" description="Disordered" evidence="1">
    <location>
        <begin position="204"/>
        <end position="224"/>
    </location>
</feature>